<gene>
    <name evidence="8" type="ORF">GA0071312_3436</name>
    <name evidence="7" type="ORF">HLUCCO17_06410</name>
</gene>
<comment type="similarity">
    <text evidence="1">In the C-terminal section; belongs to the class-I pyridoxal-phosphate-dependent aminotransferase family.</text>
</comment>
<keyword evidence="5" id="KW-0804">Transcription</keyword>
<dbReference type="PANTHER" id="PTHR46577:SF1">
    <property type="entry name" value="HTH-TYPE TRANSCRIPTIONAL REGULATORY PROTEIN GABR"/>
    <property type="match status" value="1"/>
</dbReference>
<dbReference type="Gene3D" id="1.10.10.10">
    <property type="entry name" value="Winged helix-like DNA-binding domain superfamily/Winged helix DNA-binding domain"/>
    <property type="match status" value="1"/>
</dbReference>
<dbReference type="PANTHER" id="PTHR46577">
    <property type="entry name" value="HTH-TYPE TRANSCRIPTIONAL REGULATORY PROTEIN GABR"/>
    <property type="match status" value="1"/>
</dbReference>
<evidence type="ECO:0000256" key="5">
    <source>
        <dbReference type="ARBA" id="ARBA00023163"/>
    </source>
</evidence>
<name>A0A0P8BPL7_9HYPH</name>
<dbReference type="AlphaFoldDB" id="A0A0P8BPL7"/>
<dbReference type="InterPro" id="IPR036390">
    <property type="entry name" value="WH_DNA-bd_sf"/>
</dbReference>
<dbReference type="EMBL" id="LJSX01000007">
    <property type="protein sequence ID" value="KPQ11537.1"/>
    <property type="molecule type" value="Genomic_DNA"/>
</dbReference>
<dbReference type="InterPro" id="IPR036388">
    <property type="entry name" value="WH-like_DNA-bd_sf"/>
</dbReference>
<dbReference type="InterPro" id="IPR015421">
    <property type="entry name" value="PyrdxlP-dep_Trfase_major"/>
</dbReference>
<keyword evidence="4 8" id="KW-0238">DNA-binding</keyword>
<feature type="domain" description="HTH gntR-type" evidence="6">
    <location>
        <begin position="16"/>
        <end position="84"/>
    </location>
</feature>
<dbReference type="OrthoDB" id="9794015at2"/>
<dbReference type="CDD" id="cd00609">
    <property type="entry name" value="AAT_like"/>
    <property type="match status" value="1"/>
</dbReference>
<evidence type="ECO:0000313" key="8">
    <source>
        <dbReference type="EMBL" id="SCC82444.1"/>
    </source>
</evidence>
<keyword evidence="8" id="KW-0032">Aminotransferase</keyword>
<dbReference type="Pfam" id="PF00155">
    <property type="entry name" value="Aminotran_1_2"/>
    <property type="match status" value="1"/>
</dbReference>
<keyword evidence="8" id="KW-0808">Transferase</keyword>
<evidence type="ECO:0000256" key="4">
    <source>
        <dbReference type="ARBA" id="ARBA00023125"/>
    </source>
</evidence>
<evidence type="ECO:0000256" key="2">
    <source>
        <dbReference type="ARBA" id="ARBA00022898"/>
    </source>
</evidence>
<dbReference type="PROSITE" id="PS50949">
    <property type="entry name" value="HTH_GNTR"/>
    <property type="match status" value="1"/>
</dbReference>
<dbReference type="GO" id="GO:0003700">
    <property type="term" value="F:DNA-binding transcription factor activity"/>
    <property type="evidence" value="ECO:0007669"/>
    <property type="project" value="InterPro"/>
</dbReference>
<dbReference type="RefSeq" id="WP_074445931.1">
    <property type="nucleotide sequence ID" value="NZ_FMBM01000002.1"/>
</dbReference>
<protein>
    <submittedName>
        <fullName evidence="8">DNA-binding transcriptional regulator, MocR family, contains an aminotransferase domain</fullName>
    </submittedName>
    <submittedName>
        <fullName evidence="7">Putative transcriptional regulator</fullName>
    </submittedName>
</protein>
<reference evidence="7 9" key="1">
    <citation type="submission" date="2015-09" db="EMBL/GenBank/DDBJ databases">
        <title>Identification and resolution of microdiversity through metagenomic sequencing of parallel consortia.</title>
        <authorList>
            <person name="Nelson W.C."/>
            <person name="Romine M.F."/>
            <person name="Lindemann S.R."/>
        </authorList>
    </citation>
    <scope>NUCLEOTIDE SEQUENCE [LARGE SCALE GENOMIC DNA]</scope>
    <source>
        <strain evidence="7">HL-109</strain>
    </source>
</reference>
<proteinExistence type="inferred from homology"/>
<dbReference type="InterPro" id="IPR000524">
    <property type="entry name" value="Tscrpt_reg_HTH_GntR"/>
</dbReference>
<sequence>MKLTSPWTPRLAPPPGLAHERLTAALAEDILAGVIPAGARLPAHRDLAHRLSISLGTVTRAYETLQRRGLANGQKGRGMFVNETAAREGARDGARENARIDLSVNLPPPVLTAPMLKALLGRVAEKVDARHFNAYEAPAGRPSHRTLLARRLADERGLAFDPDRLFVTSGAQHAIFIALASAPPGPLAIEEVTYPGALRAARMLGRELVPLAMDEQGVTPESLRAALARPDPPRVAYLMPSMQNPTGALMQAARRRDIADIARAAELTLIEDDVYAVFAPALPALAQLAPERCFHVGSLSKSLAPGLRTGYLLAPEGTTQACNHWLQATRSMADPVSGLIMEQGLGEGLDRSVAQSIRAQAQARCRMARARLGPWLAPQAVDGLHVWIPLPTARARDIVLAGARRDIHLAPPEAFMADPQAPEAGLRICLGNAGTGQLEHALEVIAELLMQTREARLGLFPAV</sequence>
<keyword evidence="10" id="KW-1185">Reference proteome</keyword>
<organism evidence="7 9">
    <name type="scientific">Saliniramus fredricksonii</name>
    <dbReference type="NCBI Taxonomy" id="1653334"/>
    <lineage>
        <taxon>Bacteria</taxon>
        <taxon>Pseudomonadati</taxon>
        <taxon>Pseudomonadota</taxon>
        <taxon>Alphaproteobacteria</taxon>
        <taxon>Hyphomicrobiales</taxon>
        <taxon>Salinarimonadaceae</taxon>
        <taxon>Saliniramus</taxon>
    </lineage>
</organism>
<dbReference type="Proteomes" id="UP000182800">
    <property type="component" value="Unassembled WGS sequence"/>
</dbReference>
<evidence type="ECO:0000256" key="3">
    <source>
        <dbReference type="ARBA" id="ARBA00023015"/>
    </source>
</evidence>
<evidence type="ECO:0000313" key="9">
    <source>
        <dbReference type="Proteomes" id="UP000050497"/>
    </source>
</evidence>
<dbReference type="CDD" id="cd07377">
    <property type="entry name" value="WHTH_GntR"/>
    <property type="match status" value="1"/>
</dbReference>
<accession>A0A0P8BPL7</accession>
<dbReference type="SUPFAM" id="SSF53383">
    <property type="entry name" value="PLP-dependent transferases"/>
    <property type="match status" value="1"/>
</dbReference>
<dbReference type="STRING" id="1653334.GA0071312_3436"/>
<dbReference type="InterPro" id="IPR004839">
    <property type="entry name" value="Aminotransferase_I/II_large"/>
</dbReference>
<dbReference type="SUPFAM" id="SSF46785">
    <property type="entry name" value="Winged helix' DNA-binding domain"/>
    <property type="match status" value="1"/>
</dbReference>
<dbReference type="GO" id="GO:0030170">
    <property type="term" value="F:pyridoxal phosphate binding"/>
    <property type="evidence" value="ECO:0007669"/>
    <property type="project" value="InterPro"/>
</dbReference>
<evidence type="ECO:0000259" key="6">
    <source>
        <dbReference type="PROSITE" id="PS50949"/>
    </source>
</evidence>
<dbReference type="Pfam" id="PF00392">
    <property type="entry name" value="GntR"/>
    <property type="match status" value="1"/>
</dbReference>
<keyword evidence="2" id="KW-0663">Pyridoxal phosphate</keyword>
<dbReference type="SMART" id="SM00345">
    <property type="entry name" value="HTH_GNTR"/>
    <property type="match status" value="1"/>
</dbReference>
<dbReference type="Proteomes" id="UP000050497">
    <property type="component" value="Unassembled WGS sequence"/>
</dbReference>
<dbReference type="InterPro" id="IPR051446">
    <property type="entry name" value="HTH_trans_reg/aminotransferase"/>
</dbReference>
<dbReference type="GO" id="GO:0003677">
    <property type="term" value="F:DNA binding"/>
    <property type="evidence" value="ECO:0007669"/>
    <property type="project" value="UniProtKB-KW"/>
</dbReference>
<comment type="caution">
    <text evidence="7">The sequence shown here is derived from an EMBL/GenBank/DDBJ whole genome shotgun (WGS) entry which is preliminary data.</text>
</comment>
<evidence type="ECO:0000256" key="1">
    <source>
        <dbReference type="ARBA" id="ARBA00005384"/>
    </source>
</evidence>
<keyword evidence="3" id="KW-0805">Transcription regulation</keyword>
<evidence type="ECO:0000313" key="7">
    <source>
        <dbReference type="EMBL" id="KPQ11537.1"/>
    </source>
</evidence>
<evidence type="ECO:0000313" key="10">
    <source>
        <dbReference type="Proteomes" id="UP000182800"/>
    </source>
</evidence>
<dbReference type="EMBL" id="FMBM01000002">
    <property type="protein sequence ID" value="SCC82444.1"/>
    <property type="molecule type" value="Genomic_DNA"/>
</dbReference>
<dbReference type="InterPro" id="IPR015424">
    <property type="entry name" value="PyrdxlP-dep_Trfase"/>
</dbReference>
<dbReference type="Gene3D" id="3.40.640.10">
    <property type="entry name" value="Type I PLP-dependent aspartate aminotransferase-like (Major domain)"/>
    <property type="match status" value="1"/>
</dbReference>
<dbReference type="GO" id="GO:0008483">
    <property type="term" value="F:transaminase activity"/>
    <property type="evidence" value="ECO:0007669"/>
    <property type="project" value="UniProtKB-KW"/>
</dbReference>
<reference evidence="8 10" key="2">
    <citation type="submission" date="2016-08" db="EMBL/GenBank/DDBJ databases">
        <authorList>
            <person name="Varghese N."/>
            <person name="Submissions Spin"/>
        </authorList>
    </citation>
    <scope>NUCLEOTIDE SEQUENCE [LARGE SCALE GENOMIC DNA]</scope>
    <source>
        <strain evidence="8 10">HL-109</strain>
    </source>
</reference>